<comment type="cofactor">
    <cofactor evidence="1 10">
        <name>Zn(2+)</name>
        <dbReference type="ChEBI" id="CHEBI:29105"/>
    </cofactor>
</comment>
<evidence type="ECO:0000259" key="11">
    <source>
        <dbReference type="PROSITE" id="PS51144"/>
    </source>
</evidence>
<keyword evidence="8 10" id="KW-0456">Lyase</keyword>
<dbReference type="PROSITE" id="PS00162">
    <property type="entry name" value="ALPHA_CA_1"/>
    <property type="match status" value="1"/>
</dbReference>
<evidence type="ECO:0000256" key="8">
    <source>
        <dbReference type="ARBA" id="ARBA00023239"/>
    </source>
</evidence>
<dbReference type="SMART" id="SM01057">
    <property type="entry name" value="Carb_anhydrase"/>
    <property type="match status" value="1"/>
</dbReference>
<gene>
    <name evidence="12" type="ORF">ACFOOR_09955</name>
</gene>
<protein>
    <recommendedName>
        <fullName evidence="5 10">Carbonic anhydrase</fullName>
        <ecNumber evidence="4 10">4.2.1.1</ecNumber>
    </recommendedName>
</protein>
<accession>A0ABV6ZYE5</accession>
<evidence type="ECO:0000256" key="7">
    <source>
        <dbReference type="ARBA" id="ARBA00022833"/>
    </source>
</evidence>
<dbReference type="InterPro" id="IPR036398">
    <property type="entry name" value="CA_dom_sf"/>
</dbReference>
<evidence type="ECO:0000256" key="9">
    <source>
        <dbReference type="ARBA" id="ARBA00048348"/>
    </source>
</evidence>
<comment type="catalytic activity">
    <reaction evidence="9 10">
        <text>hydrogencarbonate + H(+) = CO2 + H2O</text>
        <dbReference type="Rhea" id="RHEA:10748"/>
        <dbReference type="ChEBI" id="CHEBI:15377"/>
        <dbReference type="ChEBI" id="CHEBI:15378"/>
        <dbReference type="ChEBI" id="CHEBI:16526"/>
        <dbReference type="ChEBI" id="CHEBI:17544"/>
        <dbReference type="EC" id="4.2.1.1"/>
    </reaction>
</comment>
<dbReference type="InterPro" id="IPR001148">
    <property type="entry name" value="CA_dom"/>
</dbReference>
<comment type="similarity">
    <text evidence="3 10">Belongs to the alpha-carbonic anhydrase family.</text>
</comment>
<feature type="domain" description="Alpha-carbonic anhydrase" evidence="11">
    <location>
        <begin position="21"/>
        <end position="237"/>
    </location>
</feature>
<dbReference type="EC" id="4.2.1.1" evidence="4 10"/>
<evidence type="ECO:0000256" key="3">
    <source>
        <dbReference type="ARBA" id="ARBA00010718"/>
    </source>
</evidence>
<keyword evidence="6 10" id="KW-0479">Metal-binding</keyword>
<name>A0ABV6ZYE5_9PROT</name>
<dbReference type="SUPFAM" id="SSF51069">
    <property type="entry name" value="Carbonic anhydrase"/>
    <property type="match status" value="1"/>
</dbReference>
<organism evidence="12 13">
    <name type="scientific">Hyphobacterium vulgare</name>
    <dbReference type="NCBI Taxonomy" id="1736751"/>
    <lineage>
        <taxon>Bacteria</taxon>
        <taxon>Pseudomonadati</taxon>
        <taxon>Pseudomonadota</taxon>
        <taxon>Alphaproteobacteria</taxon>
        <taxon>Maricaulales</taxon>
        <taxon>Maricaulaceae</taxon>
        <taxon>Hyphobacterium</taxon>
    </lineage>
</organism>
<dbReference type="InterPro" id="IPR023561">
    <property type="entry name" value="Carbonic_anhydrase_a-class"/>
</dbReference>
<evidence type="ECO:0000313" key="13">
    <source>
        <dbReference type="Proteomes" id="UP001595379"/>
    </source>
</evidence>
<evidence type="ECO:0000256" key="4">
    <source>
        <dbReference type="ARBA" id="ARBA00012925"/>
    </source>
</evidence>
<evidence type="ECO:0000256" key="6">
    <source>
        <dbReference type="ARBA" id="ARBA00022723"/>
    </source>
</evidence>
<feature type="chain" id="PRO_5044995853" description="Carbonic anhydrase" evidence="10">
    <location>
        <begin position="21"/>
        <end position="237"/>
    </location>
</feature>
<keyword evidence="7 10" id="KW-0862">Zinc</keyword>
<feature type="signal peptide" evidence="10">
    <location>
        <begin position="1"/>
        <end position="20"/>
    </location>
</feature>
<dbReference type="Proteomes" id="UP001595379">
    <property type="component" value="Unassembled WGS sequence"/>
</dbReference>
<dbReference type="PANTHER" id="PTHR18952:SF265">
    <property type="entry name" value="CARBONIC ANHYDRASE"/>
    <property type="match status" value="1"/>
</dbReference>
<evidence type="ECO:0000256" key="2">
    <source>
        <dbReference type="ARBA" id="ARBA00002904"/>
    </source>
</evidence>
<reference evidence="13" key="1">
    <citation type="journal article" date="2019" name="Int. J. Syst. Evol. Microbiol.">
        <title>The Global Catalogue of Microorganisms (GCM) 10K type strain sequencing project: providing services to taxonomists for standard genome sequencing and annotation.</title>
        <authorList>
            <consortium name="The Broad Institute Genomics Platform"/>
            <consortium name="The Broad Institute Genome Sequencing Center for Infectious Disease"/>
            <person name="Wu L."/>
            <person name="Ma J."/>
        </authorList>
    </citation>
    <scope>NUCLEOTIDE SEQUENCE [LARGE SCALE GENOMIC DNA]</scope>
    <source>
        <strain evidence="13">KCTC 52487</strain>
    </source>
</reference>
<dbReference type="Gene3D" id="3.10.200.10">
    <property type="entry name" value="Alpha carbonic anhydrase"/>
    <property type="match status" value="1"/>
</dbReference>
<keyword evidence="13" id="KW-1185">Reference proteome</keyword>
<evidence type="ECO:0000256" key="10">
    <source>
        <dbReference type="RuleBase" id="RU367011"/>
    </source>
</evidence>
<comment type="caution">
    <text evidence="12">The sequence shown here is derived from an EMBL/GenBank/DDBJ whole genome shotgun (WGS) entry which is preliminary data.</text>
</comment>
<dbReference type="CDD" id="cd03124">
    <property type="entry name" value="alpha_CA_prokaryotic_like"/>
    <property type="match status" value="1"/>
</dbReference>
<keyword evidence="10" id="KW-0732">Signal</keyword>
<dbReference type="InterPro" id="IPR041891">
    <property type="entry name" value="Alpha_CA_prokaryot-like"/>
</dbReference>
<dbReference type="RefSeq" id="WP_343164219.1">
    <property type="nucleotide sequence ID" value="NZ_JBHRSV010000019.1"/>
</dbReference>
<sequence length="237" mass="24991">MKCILAASALCTIAVAPALADEWGYTGAHDPSHWSGTCATGAEQSPIDLDGEIEAEIEGPALFWGTAEADAVRNAGHALQVDFAEGAGMVLDGVEYGLLQFHIHTPSEHTLAGEAFPMEVHFVHAAEDGRLAVLGVFFAEGVAHPELDALIAAMPATAGISDWAGDLDLDRFLPAETEVLRYAGSLTTPPCSEIVSWSVYDTPVEASAEQIAALQALFGANARPVQPINRRFLLIAD</sequence>
<evidence type="ECO:0000256" key="5">
    <source>
        <dbReference type="ARBA" id="ARBA00014628"/>
    </source>
</evidence>
<dbReference type="PROSITE" id="PS51144">
    <property type="entry name" value="ALPHA_CA_2"/>
    <property type="match status" value="1"/>
</dbReference>
<evidence type="ECO:0000313" key="12">
    <source>
        <dbReference type="EMBL" id="MFC2926426.1"/>
    </source>
</evidence>
<dbReference type="Pfam" id="PF00194">
    <property type="entry name" value="Carb_anhydrase"/>
    <property type="match status" value="1"/>
</dbReference>
<comment type="function">
    <text evidence="2 10">Reversible hydration of carbon dioxide.</text>
</comment>
<evidence type="ECO:0000256" key="1">
    <source>
        <dbReference type="ARBA" id="ARBA00001947"/>
    </source>
</evidence>
<dbReference type="EMBL" id="JBHRSV010000019">
    <property type="protein sequence ID" value="MFC2926426.1"/>
    <property type="molecule type" value="Genomic_DNA"/>
</dbReference>
<dbReference type="PANTHER" id="PTHR18952">
    <property type="entry name" value="CARBONIC ANHYDRASE"/>
    <property type="match status" value="1"/>
</dbReference>
<proteinExistence type="inferred from homology"/>
<dbReference type="InterPro" id="IPR018338">
    <property type="entry name" value="Carbonic_anhydrase_a-class_CS"/>
</dbReference>